<reference evidence="2 3" key="1">
    <citation type="submission" date="2020-08" db="EMBL/GenBank/DDBJ databases">
        <title>Sequencing the genomes of 1000 actinobacteria strains.</title>
        <authorList>
            <person name="Klenk H.-P."/>
        </authorList>
    </citation>
    <scope>NUCLEOTIDE SEQUENCE [LARGE SCALE GENOMIC DNA]</scope>
    <source>
        <strain evidence="2 3">DSM 43023</strain>
    </source>
</reference>
<dbReference type="EMBL" id="JACHJU010000003">
    <property type="protein sequence ID" value="MBB4942448.1"/>
    <property type="molecule type" value="Genomic_DNA"/>
</dbReference>
<evidence type="ECO:0000313" key="2">
    <source>
        <dbReference type="EMBL" id="MBB4942448.1"/>
    </source>
</evidence>
<organism evidence="2 3">
    <name type="scientific">Streptosporangium album</name>
    <dbReference type="NCBI Taxonomy" id="47479"/>
    <lineage>
        <taxon>Bacteria</taxon>
        <taxon>Bacillati</taxon>
        <taxon>Actinomycetota</taxon>
        <taxon>Actinomycetes</taxon>
        <taxon>Streptosporangiales</taxon>
        <taxon>Streptosporangiaceae</taxon>
        <taxon>Streptosporangium</taxon>
    </lineage>
</organism>
<dbReference type="RefSeq" id="WP_184758407.1">
    <property type="nucleotide sequence ID" value="NZ_BAABEK010000012.1"/>
</dbReference>
<feature type="region of interest" description="Disordered" evidence="1">
    <location>
        <begin position="69"/>
        <end position="114"/>
    </location>
</feature>
<dbReference type="AlphaFoldDB" id="A0A7W7WD47"/>
<sequence>MGRADAWDGPPTGRLERLHDDPEEGLERLAEEIRNYWEAAIAPYWPRIRTLLEGDVLYRARLLAELDLPASPTRGARKNSVMSPSAPRSAECPYGGERPRRPCRRSGGTKLEAV</sequence>
<dbReference type="Proteomes" id="UP000534286">
    <property type="component" value="Unassembled WGS sequence"/>
</dbReference>
<accession>A0A7W7WD47</accession>
<evidence type="ECO:0000256" key="1">
    <source>
        <dbReference type="SAM" id="MobiDB-lite"/>
    </source>
</evidence>
<proteinExistence type="predicted"/>
<gene>
    <name evidence="2" type="ORF">FHR32_006834</name>
</gene>
<comment type="caution">
    <text evidence="2">The sequence shown here is derived from an EMBL/GenBank/DDBJ whole genome shotgun (WGS) entry which is preliminary data.</text>
</comment>
<evidence type="ECO:0000313" key="3">
    <source>
        <dbReference type="Proteomes" id="UP000534286"/>
    </source>
</evidence>
<feature type="compositionally biased region" description="Basic and acidic residues" evidence="1">
    <location>
        <begin position="14"/>
        <end position="23"/>
    </location>
</feature>
<keyword evidence="3" id="KW-1185">Reference proteome</keyword>
<name>A0A7W7WD47_9ACTN</name>
<protein>
    <submittedName>
        <fullName evidence="2">Uncharacterized protein</fullName>
    </submittedName>
</protein>
<feature type="region of interest" description="Disordered" evidence="1">
    <location>
        <begin position="1"/>
        <end position="23"/>
    </location>
</feature>